<dbReference type="InterPro" id="IPR042150">
    <property type="entry name" value="MmRce1-like"/>
</dbReference>
<gene>
    <name evidence="3" type="ORF">F8O01_15555</name>
</gene>
<dbReference type="PANTHER" id="PTHR35797">
    <property type="entry name" value="PROTEASE-RELATED"/>
    <property type="match status" value="1"/>
</dbReference>
<protein>
    <submittedName>
        <fullName evidence="3">CPBP family intramembrane metalloprotease</fullName>
    </submittedName>
</protein>
<dbReference type="GO" id="GO:0080120">
    <property type="term" value="P:CAAX-box protein maturation"/>
    <property type="evidence" value="ECO:0007669"/>
    <property type="project" value="UniProtKB-ARBA"/>
</dbReference>
<proteinExistence type="predicted"/>
<keyword evidence="1" id="KW-0812">Transmembrane</keyword>
<feature type="transmembrane region" description="Helical" evidence="1">
    <location>
        <begin position="237"/>
        <end position="257"/>
    </location>
</feature>
<dbReference type="Pfam" id="PF02517">
    <property type="entry name" value="Rce1-like"/>
    <property type="match status" value="1"/>
</dbReference>
<dbReference type="GO" id="GO:0004175">
    <property type="term" value="F:endopeptidase activity"/>
    <property type="evidence" value="ECO:0007669"/>
    <property type="project" value="UniProtKB-ARBA"/>
</dbReference>
<keyword evidence="4" id="KW-1185">Reference proteome</keyword>
<keyword evidence="3" id="KW-0482">Metalloprotease</keyword>
<feature type="transmembrane region" description="Helical" evidence="1">
    <location>
        <begin position="21"/>
        <end position="40"/>
    </location>
</feature>
<keyword evidence="1" id="KW-1133">Transmembrane helix</keyword>
<dbReference type="GO" id="GO:0008237">
    <property type="term" value="F:metallopeptidase activity"/>
    <property type="evidence" value="ECO:0007669"/>
    <property type="project" value="UniProtKB-KW"/>
</dbReference>
<name>A0A7J5BN23_9MICO</name>
<dbReference type="GO" id="GO:0006508">
    <property type="term" value="P:proteolysis"/>
    <property type="evidence" value="ECO:0007669"/>
    <property type="project" value="UniProtKB-KW"/>
</dbReference>
<dbReference type="RefSeq" id="WP_158041826.1">
    <property type="nucleotide sequence ID" value="NZ_JACCFV010000001.1"/>
</dbReference>
<reference evidence="3 4" key="1">
    <citation type="submission" date="2019-09" db="EMBL/GenBank/DDBJ databases">
        <title>Phylogeny of genus Pseudoclavibacter and closely related genus.</title>
        <authorList>
            <person name="Li Y."/>
        </authorList>
    </citation>
    <scope>NUCLEOTIDE SEQUENCE [LARGE SCALE GENOMIC DNA]</scope>
    <source>
        <strain evidence="3 4">DSM 23821</strain>
    </source>
</reference>
<evidence type="ECO:0000256" key="1">
    <source>
        <dbReference type="SAM" id="Phobius"/>
    </source>
</evidence>
<feature type="transmembrane region" description="Helical" evidence="1">
    <location>
        <begin position="183"/>
        <end position="203"/>
    </location>
</feature>
<keyword evidence="3" id="KW-0645">Protease</keyword>
<feature type="transmembrane region" description="Helical" evidence="1">
    <location>
        <begin position="92"/>
        <end position="115"/>
    </location>
</feature>
<organism evidence="3 4">
    <name type="scientific">Pseudoclavibacter chungangensis</name>
    <dbReference type="NCBI Taxonomy" id="587635"/>
    <lineage>
        <taxon>Bacteria</taxon>
        <taxon>Bacillati</taxon>
        <taxon>Actinomycetota</taxon>
        <taxon>Actinomycetes</taxon>
        <taxon>Micrococcales</taxon>
        <taxon>Microbacteriaceae</taxon>
        <taxon>Pseudoclavibacter</taxon>
    </lineage>
</organism>
<feature type="transmembrane region" description="Helical" evidence="1">
    <location>
        <begin position="52"/>
        <end position="71"/>
    </location>
</feature>
<dbReference type="Proteomes" id="UP000467240">
    <property type="component" value="Unassembled WGS sequence"/>
</dbReference>
<dbReference type="AlphaFoldDB" id="A0A7J5BN23"/>
<feature type="transmembrane region" description="Helical" evidence="1">
    <location>
        <begin position="210"/>
        <end position="231"/>
    </location>
</feature>
<evidence type="ECO:0000313" key="4">
    <source>
        <dbReference type="Proteomes" id="UP000467240"/>
    </source>
</evidence>
<feature type="transmembrane region" description="Helical" evidence="1">
    <location>
        <begin position="121"/>
        <end position="139"/>
    </location>
</feature>
<accession>A0A7J5BN23</accession>
<dbReference type="InterPro" id="IPR003675">
    <property type="entry name" value="Rce1/LyrA-like_dom"/>
</dbReference>
<keyword evidence="1" id="KW-0472">Membrane</keyword>
<evidence type="ECO:0000313" key="3">
    <source>
        <dbReference type="EMBL" id="KAB1653277.1"/>
    </source>
</evidence>
<dbReference type="EMBL" id="WBJZ01000024">
    <property type="protein sequence ID" value="KAB1653277.1"/>
    <property type="molecule type" value="Genomic_DNA"/>
</dbReference>
<evidence type="ECO:0000259" key="2">
    <source>
        <dbReference type="Pfam" id="PF02517"/>
    </source>
</evidence>
<dbReference type="OrthoDB" id="3693644at2"/>
<comment type="caution">
    <text evidence="3">The sequence shown here is derived from an EMBL/GenBank/DDBJ whole genome shotgun (WGS) entry which is preliminary data.</text>
</comment>
<dbReference type="PANTHER" id="PTHR35797:SF1">
    <property type="entry name" value="PROTEASE"/>
    <property type="match status" value="1"/>
</dbReference>
<keyword evidence="3" id="KW-0378">Hydrolase</keyword>
<sequence>MSIAHDASAPGAAPAAPRAPFAVPLACFLVCTAVCTIALLGVQRLVGLDGRLVFLGQFGPALGALATMLLLPRSQRLPPPPRVPRAQFVAHACLALGAVALIALGLFLGALLLGLPARAPVFSGGVFALFLVLQLLGALGEEAGWRGYLQPALETRLPRLPATTITGLVWALWHSQYLAEPAFFVSFAVSCVGLSVLMGHLAGGDMLQRTLVAGVMHWLVNVLLALLPSFGQGAASWTIAIVTVLVALVFLVLFRFARRRRDRRSARTVN</sequence>
<feature type="domain" description="CAAX prenyl protease 2/Lysostaphin resistance protein A-like" evidence="2">
    <location>
        <begin position="126"/>
        <end position="222"/>
    </location>
</feature>